<dbReference type="EMBL" id="CP003989">
    <property type="protein sequence ID" value="AGA32308.1"/>
    <property type="molecule type" value="Genomic_DNA"/>
</dbReference>
<dbReference type="STRING" id="1255043.TVNIR_0607"/>
<accession>L0DTG8</accession>
<keyword evidence="2" id="KW-1185">Reference proteome</keyword>
<dbReference type="HOGENOM" id="CLU_2048657_0_0_6"/>
<reference evidence="1" key="1">
    <citation type="submission" date="2015-12" db="EMBL/GenBank/DDBJ databases">
        <authorList>
            <person name="Tikhonova T.V."/>
            <person name="Pavlov A.R."/>
            <person name="Beletsky A.V."/>
            <person name="Mardanov A.V."/>
            <person name="Sorokin D.Y."/>
            <person name="Ravin N.V."/>
            <person name="Popov V.O."/>
        </authorList>
    </citation>
    <scope>NUCLEOTIDE SEQUENCE</scope>
    <source>
        <strain evidence="1">DSM 14787</strain>
    </source>
</reference>
<dbReference type="AlphaFoldDB" id="L0DTG8"/>
<dbReference type="KEGG" id="tni:TVNIR_0607"/>
<sequence>MTTHHYPMQVLSPYPQHPAALQPQQELNRLLDAARTGMMVGGAGAAALHLHRMRDQGIGWQEALGSSVKTSLQAGVATAAASAVGRMFAGNPVLAAAATLATGTAVMYALTARQQESSHE</sequence>
<dbReference type="Pfam" id="PF26373">
    <property type="entry name" value="MamC"/>
    <property type="match status" value="1"/>
</dbReference>
<gene>
    <name evidence="1" type="ordered locus">TVNIR_0607</name>
</gene>
<name>L0DTG8_THIND</name>
<dbReference type="InterPro" id="IPR058956">
    <property type="entry name" value="MamC"/>
</dbReference>
<dbReference type="PATRIC" id="fig|1255043.3.peg.613"/>
<evidence type="ECO:0000313" key="1">
    <source>
        <dbReference type="EMBL" id="AGA32308.1"/>
    </source>
</evidence>
<dbReference type="Proteomes" id="UP000010809">
    <property type="component" value="Chromosome"/>
</dbReference>
<proteinExistence type="predicted"/>
<organism evidence="1 2">
    <name type="scientific">Thioalkalivibrio nitratireducens (strain DSM 14787 / UNIQEM 213 / ALEN2)</name>
    <dbReference type="NCBI Taxonomy" id="1255043"/>
    <lineage>
        <taxon>Bacteria</taxon>
        <taxon>Pseudomonadati</taxon>
        <taxon>Pseudomonadota</taxon>
        <taxon>Gammaproteobacteria</taxon>
        <taxon>Chromatiales</taxon>
        <taxon>Ectothiorhodospiraceae</taxon>
        <taxon>Thioalkalivibrio</taxon>
    </lineage>
</organism>
<protein>
    <submittedName>
        <fullName evidence="1">Uncharacterized protein</fullName>
    </submittedName>
</protein>
<evidence type="ECO:0000313" key="2">
    <source>
        <dbReference type="Proteomes" id="UP000010809"/>
    </source>
</evidence>
<dbReference type="RefSeq" id="WP_015257461.1">
    <property type="nucleotide sequence ID" value="NC_019902.2"/>
</dbReference>